<evidence type="ECO:0000313" key="3">
    <source>
        <dbReference type="Proteomes" id="UP001604277"/>
    </source>
</evidence>
<sequence length="332" mass="36884">MDFKVMPWTGNIYEKFEAMCLEVEEVMYQDTVKYMENQVQKVGVSVKKFYSEIMQDLLPPSCVDPVKVAASDLSLNPCAHSDMNEKPKASMLGNSELKKESTEDKVTADEDVGKKLSLSGLGDKSNTSSLCKMKESCVAPGESHTSSLILSVYCAMQKEEVSFCTSSPHLLPSESIGMFLDGDVVSQQGSNISSNKCNIKSGIEEVIISDEGAEDNFDIDIIRNNEVVEQRADITKQDEKSKLEESCVLVEGDKLCFFTPGPARQKSYKKKIREAFLSKLRSRKEEYGNLVVQYGNLDGMEGTEMVIPGSNIIFDNVKLQGCNFSDSDWELL</sequence>
<evidence type="ECO:0000256" key="1">
    <source>
        <dbReference type="SAM" id="MobiDB-lite"/>
    </source>
</evidence>
<comment type="caution">
    <text evidence="2">The sequence shown here is derived from an EMBL/GenBank/DDBJ whole genome shotgun (WGS) entry which is preliminary data.</text>
</comment>
<feature type="region of interest" description="Disordered" evidence="1">
    <location>
        <begin position="81"/>
        <end position="109"/>
    </location>
</feature>
<dbReference type="PANTHER" id="PTHR34659:SF8">
    <property type="entry name" value="(RAPE) HYPOTHETICAL PROTEIN"/>
    <property type="match status" value="1"/>
</dbReference>
<dbReference type="EMBL" id="JBFOLJ010000011">
    <property type="protein sequence ID" value="KAL2496815.1"/>
    <property type="molecule type" value="Genomic_DNA"/>
</dbReference>
<dbReference type="InterPro" id="IPR053273">
    <property type="entry name" value="CST_Regulator"/>
</dbReference>
<organism evidence="2 3">
    <name type="scientific">Forsythia ovata</name>
    <dbReference type="NCBI Taxonomy" id="205694"/>
    <lineage>
        <taxon>Eukaryota</taxon>
        <taxon>Viridiplantae</taxon>
        <taxon>Streptophyta</taxon>
        <taxon>Embryophyta</taxon>
        <taxon>Tracheophyta</taxon>
        <taxon>Spermatophyta</taxon>
        <taxon>Magnoliopsida</taxon>
        <taxon>eudicotyledons</taxon>
        <taxon>Gunneridae</taxon>
        <taxon>Pentapetalae</taxon>
        <taxon>asterids</taxon>
        <taxon>lamiids</taxon>
        <taxon>Lamiales</taxon>
        <taxon>Oleaceae</taxon>
        <taxon>Forsythieae</taxon>
        <taxon>Forsythia</taxon>
    </lineage>
</organism>
<dbReference type="PANTHER" id="PTHR34659">
    <property type="entry name" value="BNAA05G11610D PROTEIN"/>
    <property type="match status" value="1"/>
</dbReference>
<proteinExistence type="predicted"/>
<evidence type="ECO:0000313" key="2">
    <source>
        <dbReference type="EMBL" id="KAL2496815.1"/>
    </source>
</evidence>
<protein>
    <submittedName>
        <fullName evidence="2">Uncharacterized protein</fullName>
    </submittedName>
</protein>
<dbReference type="AlphaFoldDB" id="A0ABD1S846"/>
<feature type="compositionally biased region" description="Basic and acidic residues" evidence="1">
    <location>
        <begin position="96"/>
        <end position="109"/>
    </location>
</feature>
<name>A0ABD1S846_9LAMI</name>
<gene>
    <name evidence="2" type="ORF">Fot_40572</name>
</gene>
<keyword evidence="3" id="KW-1185">Reference proteome</keyword>
<accession>A0ABD1S846</accession>
<reference evidence="3" key="1">
    <citation type="submission" date="2024-07" db="EMBL/GenBank/DDBJ databases">
        <title>Two chromosome-level genome assemblies of Korean endemic species Abeliophyllum distichum and Forsythia ovata (Oleaceae).</title>
        <authorList>
            <person name="Jang H."/>
        </authorList>
    </citation>
    <scope>NUCLEOTIDE SEQUENCE [LARGE SCALE GENOMIC DNA]</scope>
</reference>
<dbReference type="Proteomes" id="UP001604277">
    <property type="component" value="Unassembled WGS sequence"/>
</dbReference>